<dbReference type="PANTHER" id="PTHR47756:SF2">
    <property type="entry name" value="BLL6612 PROTEIN"/>
    <property type="match status" value="1"/>
</dbReference>
<keyword evidence="5" id="KW-1185">Reference proteome</keyword>
<evidence type="ECO:0000313" key="5">
    <source>
        <dbReference type="Proteomes" id="UP000325105"/>
    </source>
</evidence>
<reference evidence="4 5" key="1">
    <citation type="submission" date="2019-07" db="EMBL/GenBank/DDBJ databases">
        <title>Genomic Encyclopedia of Archaeal and Bacterial Type Strains, Phase II (KMG-II): from individual species to whole genera.</title>
        <authorList>
            <person name="Goeker M."/>
        </authorList>
    </citation>
    <scope>NUCLEOTIDE SEQUENCE [LARGE SCALE GENOMIC DNA]</scope>
    <source>
        <strain evidence="4 5">DSM 18850</strain>
    </source>
</reference>
<dbReference type="Pfam" id="PF04542">
    <property type="entry name" value="Sigma70_r2"/>
    <property type="match status" value="1"/>
</dbReference>
<sequence>MGGDAERLIGLLFRQQAGRLVSVLTRRYGYEHIDMAMDVVQDTFLSALSAWRKGGVPYRPEAWLMRVAINNMLNALKKAKSDLERRTVLMYGEVCDSEVSEKEIGDSQLTLLLFCCGLDIPQRTRIMLTLHYLCGMSYAEIAGGMLMHVEAVKKSIFRNKEALKNFRADHDYQGSGLQRQIPVLLKTLYLLFNEGYKTTCRTVGVDLECCYNAMQLTLLIAERKKDGRLHALLALMFFHAARFPARMDGSENWITLKEQDRSLWSRELIAEGYFHLRRARELTDYADSYYLQALISSLHCAAANFIDTPWHRIVFLYRQLEALDKESVGYTLNRIIAQSYIDAVGLLEELDTLALRCRGPNLLSFYLAKAFLHQRDDKSRALTFYEAAWSLTASAVDRRYIERQIEAMRRLSGP</sequence>
<accession>A0A5S5D719</accession>
<dbReference type="Proteomes" id="UP000325105">
    <property type="component" value="Unassembled WGS sequence"/>
</dbReference>
<dbReference type="NCBIfam" id="TIGR02937">
    <property type="entry name" value="sigma70-ECF"/>
    <property type="match status" value="1"/>
</dbReference>
<dbReference type="InterPro" id="IPR013324">
    <property type="entry name" value="RNA_pol_sigma_r3/r4-like"/>
</dbReference>
<proteinExistence type="predicted"/>
<dbReference type="InterPro" id="IPR036388">
    <property type="entry name" value="WH-like_DNA-bd_sf"/>
</dbReference>
<dbReference type="Gene3D" id="1.10.1740.10">
    <property type="match status" value="1"/>
</dbReference>
<comment type="caution">
    <text evidence="4">The sequence shown here is derived from an EMBL/GenBank/DDBJ whole genome shotgun (WGS) entry which is preliminary data.</text>
</comment>
<dbReference type="SUPFAM" id="SSF88946">
    <property type="entry name" value="Sigma2 domain of RNA polymerase sigma factors"/>
    <property type="match status" value="1"/>
</dbReference>
<dbReference type="InterPro" id="IPR013249">
    <property type="entry name" value="RNA_pol_sigma70_r4_t2"/>
</dbReference>
<dbReference type="RefSeq" id="WP_148909447.1">
    <property type="nucleotide sequence ID" value="NZ_VNHX01000018.1"/>
</dbReference>
<dbReference type="OrthoDB" id="9780299at2"/>
<dbReference type="EMBL" id="VNHX01000018">
    <property type="protein sequence ID" value="TYP91790.1"/>
    <property type="molecule type" value="Genomic_DNA"/>
</dbReference>
<dbReference type="GO" id="GO:0016987">
    <property type="term" value="F:sigma factor activity"/>
    <property type="evidence" value="ECO:0007669"/>
    <property type="project" value="InterPro"/>
</dbReference>
<protein>
    <submittedName>
        <fullName evidence="4">RNA polymerase ECF family sigma subunit</fullName>
    </submittedName>
</protein>
<feature type="domain" description="RNA polymerase sigma factor 70 region 4 type 2" evidence="2">
    <location>
        <begin position="121"/>
        <end position="162"/>
    </location>
</feature>
<gene>
    <name evidence="4" type="ORF">BC792_11837</name>
</gene>
<dbReference type="InterPro" id="IPR046531">
    <property type="entry name" value="DUF6596"/>
</dbReference>
<name>A0A5S5D719_9SPHI</name>
<dbReference type="AlphaFoldDB" id="A0A5S5D719"/>
<dbReference type="InterPro" id="IPR014284">
    <property type="entry name" value="RNA_pol_sigma-70_dom"/>
</dbReference>
<feature type="domain" description="RNA polymerase sigma-70 region 2" evidence="1">
    <location>
        <begin position="12"/>
        <end position="80"/>
    </location>
</feature>
<evidence type="ECO:0000313" key="4">
    <source>
        <dbReference type="EMBL" id="TYP91790.1"/>
    </source>
</evidence>
<evidence type="ECO:0000259" key="3">
    <source>
        <dbReference type="Pfam" id="PF20239"/>
    </source>
</evidence>
<dbReference type="Gene3D" id="1.10.10.10">
    <property type="entry name" value="Winged helix-like DNA-binding domain superfamily/Winged helix DNA-binding domain"/>
    <property type="match status" value="1"/>
</dbReference>
<dbReference type="InterPro" id="IPR007627">
    <property type="entry name" value="RNA_pol_sigma70_r2"/>
</dbReference>
<feature type="domain" description="DUF6596" evidence="3">
    <location>
        <begin position="182"/>
        <end position="279"/>
    </location>
</feature>
<dbReference type="SUPFAM" id="SSF88659">
    <property type="entry name" value="Sigma3 and sigma4 domains of RNA polymerase sigma factors"/>
    <property type="match status" value="1"/>
</dbReference>
<dbReference type="Pfam" id="PF08281">
    <property type="entry name" value="Sigma70_r4_2"/>
    <property type="match status" value="1"/>
</dbReference>
<dbReference type="GO" id="GO:0003677">
    <property type="term" value="F:DNA binding"/>
    <property type="evidence" value="ECO:0007669"/>
    <property type="project" value="InterPro"/>
</dbReference>
<dbReference type="GO" id="GO:0006352">
    <property type="term" value="P:DNA-templated transcription initiation"/>
    <property type="evidence" value="ECO:0007669"/>
    <property type="project" value="InterPro"/>
</dbReference>
<evidence type="ECO:0000259" key="2">
    <source>
        <dbReference type="Pfam" id="PF08281"/>
    </source>
</evidence>
<dbReference type="Pfam" id="PF20239">
    <property type="entry name" value="DUF6596"/>
    <property type="match status" value="1"/>
</dbReference>
<dbReference type="InterPro" id="IPR013325">
    <property type="entry name" value="RNA_pol_sigma_r2"/>
</dbReference>
<evidence type="ECO:0000259" key="1">
    <source>
        <dbReference type="Pfam" id="PF04542"/>
    </source>
</evidence>
<dbReference type="PANTHER" id="PTHR47756">
    <property type="entry name" value="BLL6612 PROTEIN-RELATED"/>
    <property type="match status" value="1"/>
</dbReference>
<organism evidence="4 5">
    <name type="scientific">Sphingobacterium allocomposti</name>
    <dbReference type="NCBI Taxonomy" id="415956"/>
    <lineage>
        <taxon>Bacteria</taxon>
        <taxon>Pseudomonadati</taxon>
        <taxon>Bacteroidota</taxon>
        <taxon>Sphingobacteriia</taxon>
        <taxon>Sphingobacteriales</taxon>
        <taxon>Sphingobacteriaceae</taxon>
        <taxon>Sphingobacterium</taxon>
    </lineage>
</organism>